<feature type="signal peptide" evidence="2">
    <location>
        <begin position="1"/>
        <end position="31"/>
    </location>
</feature>
<evidence type="ECO:0000256" key="2">
    <source>
        <dbReference type="SAM" id="SignalP"/>
    </source>
</evidence>
<dbReference type="EMBL" id="CP051685">
    <property type="protein sequence ID" value="QJE02108.1"/>
    <property type="molecule type" value="Genomic_DNA"/>
</dbReference>
<name>A0A7Z2VZ55_9BURK</name>
<dbReference type="InterPro" id="IPR000674">
    <property type="entry name" value="Ald_Oxase/Xan_DH_a/b"/>
</dbReference>
<protein>
    <submittedName>
        <fullName evidence="4">Xanthine dehydrogenase family protein molybdopterin-binding subunit</fullName>
    </submittedName>
</protein>
<dbReference type="Gene3D" id="3.30.365.10">
    <property type="entry name" value="Aldehyde oxidase/xanthine dehydrogenase, molybdopterin binding domain"/>
    <property type="match status" value="4"/>
</dbReference>
<dbReference type="RefSeq" id="WP_170204195.1">
    <property type="nucleotide sequence ID" value="NZ_CP051685.1"/>
</dbReference>
<dbReference type="Pfam" id="PF20256">
    <property type="entry name" value="MoCoBD_2"/>
    <property type="match status" value="2"/>
</dbReference>
<reference evidence="4 5" key="1">
    <citation type="submission" date="2020-04" db="EMBL/GenBank/DDBJ databases">
        <title>Genome sequencing of novel species.</title>
        <authorList>
            <person name="Heo J."/>
            <person name="Kim S.-J."/>
            <person name="Kim J.-S."/>
            <person name="Hong S.-B."/>
            <person name="Kwon S.-W."/>
        </authorList>
    </citation>
    <scope>NUCLEOTIDE SEQUENCE [LARGE SCALE GENOMIC DNA]</scope>
    <source>
        <strain evidence="4 5">GN2-R2</strain>
    </source>
</reference>
<organism evidence="4 5">
    <name type="scientific">Massilia forsythiae</name>
    <dbReference type="NCBI Taxonomy" id="2728020"/>
    <lineage>
        <taxon>Bacteria</taxon>
        <taxon>Pseudomonadati</taxon>
        <taxon>Pseudomonadota</taxon>
        <taxon>Betaproteobacteria</taxon>
        <taxon>Burkholderiales</taxon>
        <taxon>Oxalobacteraceae</taxon>
        <taxon>Telluria group</taxon>
        <taxon>Massilia</taxon>
    </lineage>
</organism>
<keyword evidence="2" id="KW-0732">Signal</keyword>
<dbReference type="InterPro" id="IPR012368">
    <property type="entry name" value="OxRdtase_Mopterin-bd_su_IorB"/>
</dbReference>
<dbReference type="InterPro" id="IPR052516">
    <property type="entry name" value="N-heterocyclic_Hydroxylase"/>
</dbReference>
<dbReference type="PANTHER" id="PTHR47495">
    <property type="entry name" value="ALDEHYDE DEHYDROGENASE"/>
    <property type="match status" value="1"/>
</dbReference>
<dbReference type="GO" id="GO:0016491">
    <property type="term" value="F:oxidoreductase activity"/>
    <property type="evidence" value="ECO:0007669"/>
    <property type="project" value="InterPro"/>
</dbReference>
<feature type="chain" id="PRO_5030514397" evidence="2">
    <location>
        <begin position="32"/>
        <end position="741"/>
    </location>
</feature>
<evidence type="ECO:0000259" key="3">
    <source>
        <dbReference type="SMART" id="SM01008"/>
    </source>
</evidence>
<evidence type="ECO:0000313" key="4">
    <source>
        <dbReference type="EMBL" id="QJE02108.1"/>
    </source>
</evidence>
<evidence type="ECO:0000313" key="5">
    <source>
        <dbReference type="Proteomes" id="UP000502415"/>
    </source>
</evidence>
<feature type="domain" description="Aldehyde oxidase/xanthine dehydrogenase a/b hammerhead" evidence="3">
    <location>
        <begin position="210"/>
        <end position="290"/>
    </location>
</feature>
<proteinExistence type="predicted"/>
<dbReference type="InterPro" id="IPR037165">
    <property type="entry name" value="AldOxase/xan_DH_Mopterin-bd_sf"/>
</dbReference>
<dbReference type="SMART" id="SM01008">
    <property type="entry name" value="Ald_Xan_dh_C"/>
    <property type="match status" value="1"/>
</dbReference>
<dbReference type="Proteomes" id="UP000502415">
    <property type="component" value="Chromosome"/>
</dbReference>
<sequence>MTDRLQNPARRRLLAAGGSLTLAFSMGPAWGQAENEASSGKLPGSLDKDPWLDSWIRIDADNRITVFTGKAELGQGIKTALLQVAAEELGVAPPRIALVTADTARTPNEGYTAGSHSMQDSGTALRYAAAQVHALLAGFAAQRFGVDPSILMTRDGALRTPDGRRATYGELVAGRQLHLRADPATKPRAPAMHTVVGKSLPRVDIPAKVSGGTAYVQDLRPSGMVHARVVRPPSAAARLLSLDAGGVARLPGVLKVVRDGRFLAVIADGEYRAVKAATALALAARWDVPADLPAGMDTAALVRSLPAQSYPILERSDPAAQAGGGRTLSASYSRPFQLHASVGPSCAIAQLVDGKYTVWTHSQGVYPLREALAELLGAKKDAIRCIHIEGSGCYGHNAADDVAADAALLARAWPGKPVRVQLMREDEHGHEPFGAPMSTMVAATLDAGGRIADWRYEVWSPPHNTRPGKAGNLLAATHLAKPFVPPTPKPSPQPEGAGDRNGVPYYVLPNARVVHHFQPGAPLRTSALRSLGAYGNVFSIESFMDELAHAAGVDPVAFRLRHLDDERAIEVVRTAAQRFGWDAYKKTPRRGRGFAFARYKNLAAFCAIALEVEVVRETGLVRITRAVAAVDCGEVVNPDGVRNQIEGGIIQSASWTLLERVRFDASQVLTRDWAGYPILRFNQVPERIDIHLAERAGQPFLGTGEAAQGPTSAAIANAVADACGLRLRDVPLDRARVRTGR</sequence>
<dbReference type="Gene3D" id="3.90.1170.50">
    <property type="entry name" value="Aldehyde oxidase/xanthine dehydrogenase, a/b hammerhead"/>
    <property type="match status" value="1"/>
</dbReference>
<dbReference type="PIRSF" id="PIRSF036389">
    <property type="entry name" value="IOR_B"/>
    <property type="match status" value="1"/>
</dbReference>
<accession>A0A7Z2VZ55</accession>
<gene>
    <name evidence="4" type="ORF">HH212_20515</name>
</gene>
<dbReference type="Pfam" id="PF02738">
    <property type="entry name" value="MoCoBD_1"/>
    <property type="match status" value="1"/>
</dbReference>
<dbReference type="InterPro" id="IPR046867">
    <property type="entry name" value="AldOxase/xan_DH_MoCoBD2"/>
</dbReference>
<dbReference type="SUPFAM" id="SSF56003">
    <property type="entry name" value="Molybdenum cofactor-binding domain"/>
    <property type="match status" value="2"/>
</dbReference>
<feature type="region of interest" description="Disordered" evidence="1">
    <location>
        <begin position="483"/>
        <end position="502"/>
    </location>
</feature>
<keyword evidence="5" id="KW-1185">Reference proteome</keyword>
<feature type="compositionally biased region" description="Pro residues" evidence="1">
    <location>
        <begin position="483"/>
        <end position="493"/>
    </location>
</feature>
<dbReference type="KEGG" id="mfy:HH212_20515"/>
<dbReference type="InterPro" id="IPR008274">
    <property type="entry name" value="AldOxase/xan_DH_MoCoBD1"/>
</dbReference>
<dbReference type="PANTHER" id="PTHR47495:SF1">
    <property type="entry name" value="BLL3820 PROTEIN"/>
    <property type="match status" value="1"/>
</dbReference>
<evidence type="ECO:0000256" key="1">
    <source>
        <dbReference type="SAM" id="MobiDB-lite"/>
    </source>
</evidence>
<dbReference type="AlphaFoldDB" id="A0A7Z2VZ55"/>